<dbReference type="InterPro" id="IPR012422">
    <property type="entry name" value="Cyt_c_oxidase_su4_bac-aa3"/>
</dbReference>
<dbReference type="RefSeq" id="WP_343794245.1">
    <property type="nucleotide sequence ID" value="NZ_BAAAGA010000005.1"/>
</dbReference>
<name>A0ABP3S5U8_9CAUL</name>
<evidence type="ECO:0000313" key="4">
    <source>
        <dbReference type="Proteomes" id="UP001501352"/>
    </source>
</evidence>
<keyword evidence="1" id="KW-0812">Transmembrane</keyword>
<dbReference type="Proteomes" id="UP001501352">
    <property type="component" value="Unassembled WGS sequence"/>
</dbReference>
<accession>A0ABP3S5U8</accession>
<evidence type="ECO:0000256" key="1">
    <source>
        <dbReference type="SAM" id="Phobius"/>
    </source>
</evidence>
<dbReference type="InterPro" id="IPR036596">
    <property type="entry name" value="Cyt-C_aa3_sf"/>
</dbReference>
<dbReference type="Gene3D" id="1.20.5.160">
    <property type="entry name" value="Bacterial aa3 type cytochrome c oxidase subunit IV"/>
    <property type="match status" value="1"/>
</dbReference>
<feature type="domain" description="Cytochrome c oxidase subunit IV bacterial aa3 type" evidence="2">
    <location>
        <begin position="12"/>
        <end position="49"/>
    </location>
</feature>
<gene>
    <name evidence="3" type="ORF">GCM10009422_24850</name>
</gene>
<protein>
    <submittedName>
        <fullName evidence="3">Aa3-type cytochrome c oxidase subunit IV</fullName>
    </submittedName>
</protein>
<keyword evidence="1" id="KW-0472">Membrane</keyword>
<keyword evidence="4" id="KW-1185">Reference proteome</keyword>
<keyword evidence="1" id="KW-1133">Transmembrane helix</keyword>
<sequence length="79" mass="8785">MADNHAHDDYVRGSMEISEQKSTFDLFMGMSKYGSLAIAASLAFLTIWFMPKGSFFGGLIVFVVMMAAGIFFLRKPKAH</sequence>
<comment type="caution">
    <text evidence="3">The sequence shown here is derived from an EMBL/GenBank/DDBJ whole genome shotgun (WGS) entry which is preliminary data.</text>
</comment>
<dbReference type="Pfam" id="PF07835">
    <property type="entry name" value="COX4_pro_2"/>
    <property type="match status" value="1"/>
</dbReference>
<evidence type="ECO:0000259" key="2">
    <source>
        <dbReference type="Pfam" id="PF07835"/>
    </source>
</evidence>
<evidence type="ECO:0000313" key="3">
    <source>
        <dbReference type="EMBL" id="GAA0626944.1"/>
    </source>
</evidence>
<organism evidence="3 4">
    <name type="scientific">Brevundimonas kwangchunensis</name>
    <dbReference type="NCBI Taxonomy" id="322163"/>
    <lineage>
        <taxon>Bacteria</taxon>
        <taxon>Pseudomonadati</taxon>
        <taxon>Pseudomonadota</taxon>
        <taxon>Alphaproteobacteria</taxon>
        <taxon>Caulobacterales</taxon>
        <taxon>Caulobacteraceae</taxon>
        <taxon>Brevundimonas</taxon>
    </lineage>
</organism>
<proteinExistence type="predicted"/>
<dbReference type="EMBL" id="BAAAGA010000005">
    <property type="protein sequence ID" value="GAA0626944.1"/>
    <property type="molecule type" value="Genomic_DNA"/>
</dbReference>
<reference evidence="4" key="1">
    <citation type="journal article" date="2019" name="Int. J. Syst. Evol. Microbiol.">
        <title>The Global Catalogue of Microorganisms (GCM) 10K type strain sequencing project: providing services to taxonomists for standard genome sequencing and annotation.</title>
        <authorList>
            <consortium name="The Broad Institute Genomics Platform"/>
            <consortium name="The Broad Institute Genome Sequencing Center for Infectious Disease"/>
            <person name="Wu L."/>
            <person name="Ma J."/>
        </authorList>
    </citation>
    <scope>NUCLEOTIDE SEQUENCE [LARGE SCALE GENOMIC DNA]</scope>
    <source>
        <strain evidence="4">JCM 12928</strain>
    </source>
</reference>
<dbReference type="SUPFAM" id="SSF81469">
    <property type="entry name" value="Bacterial aa3 type cytochrome c oxidase subunit IV"/>
    <property type="match status" value="1"/>
</dbReference>
<feature type="transmembrane region" description="Helical" evidence="1">
    <location>
        <begin position="30"/>
        <end position="49"/>
    </location>
</feature>
<feature type="transmembrane region" description="Helical" evidence="1">
    <location>
        <begin position="55"/>
        <end position="73"/>
    </location>
</feature>